<organism evidence="3 4">
    <name type="scientific">Gouania willdenowi</name>
    <name type="common">Blunt-snouted clingfish</name>
    <name type="synonym">Lepadogaster willdenowi</name>
    <dbReference type="NCBI Taxonomy" id="441366"/>
    <lineage>
        <taxon>Eukaryota</taxon>
        <taxon>Metazoa</taxon>
        <taxon>Chordata</taxon>
        <taxon>Craniata</taxon>
        <taxon>Vertebrata</taxon>
        <taxon>Euteleostomi</taxon>
        <taxon>Actinopterygii</taxon>
        <taxon>Neopterygii</taxon>
        <taxon>Teleostei</taxon>
        <taxon>Neoteleostei</taxon>
        <taxon>Acanthomorphata</taxon>
        <taxon>Ovalentaria</taxon>
        <taxon>Blenniimorphae</taxon>
        <taxon>Blenniiformes</taxon>
        <taxon>Gobiesocoidei</taxon>
        <taxon>Gobiesocidae</taxon>
        <taxon>Gobiesocinae</taxon>
        <taxon>Gouania</taxon>
    </lineage>
</organism>
<evidence type="ECO:0000313" key="3">
    <source>
        <dbReference type="Ensembl" id="ENSGWIP00000035494.1"/>
    </source>
</evidence>
<dbReference type="GO" id="GO:0016887">
    <property type="term" value="F:ATP hydrolysis activity"/>
    <property type="evidence" value="ECO:0007669"/>
    <property type="project" value="InterPro"/>
</dbReference>
<feature type="region of interest" description="Disordered" evidence="1">
    <location>
        <begin position="279"/>
        <end position="345"/>
    </location>
</feature>
<evidence type="ECO:0000259" key="2">
    <source>
        <dbReference type="Pfam" id="PF17942"/>
    </source>
</evidence>
<reference evidence="3" key="1">
    <citation type="submission" date="2020-06" db="EMBL/GenBank/DDBJ databases">
        <authorList>
            <consortium name="Wellcome Sanger Institute Data Sharing"/>
        </authorList>
    </citation>
    <scope>NUCLEOTIDE SEQUENCE [LARGE SCALE GENOMIC DNA]</scope>
</reference>
<dbReference type="Ensembl" id="ENSGWIT00000038690.1">
    <property type="protein sequence ID" value="ENSGWIP00000035494.1"/>
    <property type="gene ID" value="ENSGWIG00000018323.1"/>
</dbReference>
<keyword evidence="4" id="KW-1185">Reference proteome</keyword>
<dbReference type="InterPro" id="IPR045261">
    <property type="entry name" value="MORC_ATPase"/>
</dbReference>
<reference evidence="3" key="3">
    <citation type="submission" date="2025-09" db="UniProtKB">
        <authorList>
            <consortium name="Ensembl"/>
        </authorList>
    </citation>
    <scope>IDENTIFICATION</scope>
</reference>
<dbReference type="GO" id="GO:0005634">
    <property type="term" value="C:nucleus"/>
    <property type="evidence" value="ECO:0007669"/>
    <property type="project" value="TreeGrafter"/>
</dbReference>
<dbReference type="Pfam" id="PF17942">
    <property type="entry name" value="Morc6_S5"/>
    <property type="match status" value="1"/>
</dbReference>
<feature type="compositionally biased region" description="Polar residues" evidence="1">
    <location>
        <begin position="279"/>
        <end position="311"/>
    </location>
</feature>
<name>A0A8C5GTZ4_GOUWI</name>
<feature type="region of interest" description="Disordered" evidence="1">
    <location>
        <begin position="92"/>
        <end position="121"/>
    </location>
</feature>
<proteinExistence type="predicted"/>
<dbReference type="AlphaFoldDB" id="A0A8C5GTZ4"/>
<dbReference type="InterPro" id="IPR041006">
    <property type="entry name" value="Morc_S5"/>
</dbReference>
<sequence>MMYHKNRLIKAYEKVGWQLMTSGKKGIGVIGIVECNFLKPAHNKQDFVYTNEYRRTIATLGQKLNDYWKNVEKVVKEKPQEQVFLNESKDKIQHNAHQEQPESRKEKKSLEESSKKSAEPVLHLHRLKSVGITVDKSKPVEETSVVDQDMDVKLVDPVDHTERRTNTNASLIPVTSHLRQTSPGKGINKLLFHQQQAKIQTCDQGQISVRNDTNVQRQMKHVDIPRNKRKSDSVCGVMAKRFTMEIFHGKGDAFDQKKQRNTFNTVNSESPKAISKCSTVQSSEGSEQTSLLSTLPVTGSQSEGPQSQQRLSENDQEAKLPTVEREVQRSPTLQGRIKESVSAAHSSTGNQREILVIRDDGCQTTVTKRFSVAAESVVEKTRDMSGSKELPELNGLQKNQQKVCDCGENSRSVHEKLVKLRDNVVLLLTTVLPRLDLTGICLETSDVDNILQQIIEVNSLKM</sequence>
<feature type="compositionally biased region" description="Basic and acidic residues" evidence="1">
    <location>
        <begin position="312"/>
        <end position="328"/>
    </location>
</feature>
<evidence type="ECO:0000313" key="4">
    <source>
        <dbReference type="Proteomes" id="UP000694680"/>
    </source>
</evidence>
<feature type="domain" description="Morc S5" evidence="2">
    <location>
        <begin position="1"/>
        <end position="68"/>
    </location>
</feature>
<feature type="compositionally biased region" description="Basic and acidic residues" evidence="1">
    <location>
        <begin position="92"/>
        <end position="118"/>
    </location>
</feature>
<gene>
    <name evidence="3" type="primary">LOC114470847</name>
</gene>
<dbReference type="PANTHER" id="PTHR23336:SF76">
    <property type="entry name" value="MORC S5 DOMAIN-CONTAINING PROTEIN"/>
    <property type="match status" value="1"/>
</dbReference>
<accession>A0A8C5GTZ4</accession>
<evidence type="ECO:0000256" key="1">
    <source>
        <dbReference type="SAM" id="MobiDB-lite"/>
    </source>
</evidence>
<reference evidence="3" key="2">
    <citation type="submission" date="2025-08" db="UniProtKB">
        <authorList>
            <consortium name="Ensembl"/>
        </authorList>
    </citation>
    <scope>IDENTIFICATION</scope>
</reference>
<dbReference type="PANTHER" id="PTHR23336">
    <property type="entry name" value="ZINC FINGER CW-TYPE COILED-COIL DOMAIN PROTEIN 3"/>
    <property type="match status" value="1"/>
</dbReference>
<dbReference type="Proteomes" id="UP000694680">
    <property type="component" value="Chromosome 10"/>
</dbReference>
<protein>
    <submittedName>
        <fullName evidence="3">MORC family CW-type zinc finger protein 4-like</fullName>
    </submittedName>
</protein>